<comment type="caution">
    <text evidence="1">The sequence shown here is derived from an EMBL/GenBank/DDBJ whole genome shotgun (WGS) entry which is preliminary data.</text>
</comment>
<evidence type="ECO:0000313" key="1">
    <source>
        <dbReference type="EMBL" id="KAK8875434.1"/>
    </source>
</evidence>
<dbReference type="EMBL" id="JAPFFF010000012">
    <property type="protein sequence ID" value="KAK8875434.1"/>
    <property type="molecule type" value="Genomic_DNA"/>
</dbReference>
<keyword evidence="2" id="KW-1185">Reference proteome</keyword>
<organism evidence="1 2">
    <name type="scientific">Tritrichomonas musculus</name>
    <dbReference type="NCBI Taxonomy" id="1915356"/>
    <lineage>
        <taxon>Eukaryota</taxon>
        <taxon>Metamonada</taxon>
        <taxon>Parabasalia</taxon>
        <taxon>Tritrichomonadida</taxon>
        <taxon>Tritrichomonadidae</taxon>
        <taxon>Tritrichomonas</taxon>
    </lineage>
</organism>
<protein>
    <submittedName>
        <fullName evidence="1">Uncharacterized protein</fullName>
    </submittedName>
</protein>
<evidence type="ECO:0000313" key="2">
    <source>
        <dbReference type="Proteomes" id="UP001470230"/>
    </source>
</evidence>
<name>A0ABR2JC75_9EUKA</name>
<reference evidence="1 2" key="1">
    <citation type="submission" date="2024-04" db="EMBL/GenBank/DDBJ databases">
        <title>Tritrichomonas musculus Genome.</title>
        <authorList>
            <person name="Alves-Ferreira E."/>
            <person name="Grigg M."/>
            <person name="Lorenzi H."/>
            <person name="Galac M."/>
        </authorList>
    </citation>
    <scope>NUCLEOTIDE SEQUENCE [LARGE SCALE GENOMIC DNA]</scope>
    <source>
        <strain evidence="1 2">EAF2021</strain>
    </source>
</reference>
<accession>A0ABR2JC75</accession>
<dbReference type="Proteomes" id="UP001470230">
    <property type="component" value="Unassembled WGS sequence"/>
</dbReference>
<gene>
    <name evidence="1" type="ORF">M9Y10_005599</name>
</gene>
<sequence length="396" mass="44623">MQKQNPDSNAPSKELTCDQYINLLEEKLNALKQIRQQFLQKKITPGVYEENTMKSLQQLQHGLDGVRHTFLPLTIPPYLQISPELPKWITLTQSQASEYANYSVQNDKEQKEMLRRFRRPGMRRADIQRAAKLLNVQQNKVLEKMKWSQADFVVGVFSTNVRAKINPNESYSHSLLKDIKSYVEENSLDYPVDDDTLSLFVMSIFDDDAPLASGYPKAKNIQQEVSFIASTICKYAPDFPVDKVVDFVKPYIAHIHCDQLIPSFSSSVQEVINSIKYAYDILGKDASMADFGIEGVSSLTVLDGLKALKKAKSPDEIIRQLQEIGDDAISSTQNSQSNAAAMIAASLISSNLIIVPNLFAYAIAWGSEYALETFKNKPLYIMVFDAITNVLNDFKV</sequence>
<proteinExistence type="predicted"/>